<dbReference type="Proteomes" id="UP000220034">
    <property type="component" value="Unassembled WGS sequence"/>
</dbReference>
<protein>
    <submittedName>
        <fullName evidence="2">Uncharacterized protein</fullName>
    </submittedName>
</protein>
<reference evidence="3" key="1">
    <citation type="submission" date="2017-09" db="EMBL/GenBank/DDBJ databases">
        <authorList>
            <person name="Varghese N."/>
            <person name="Submissions S."/>
        </authorList>
    </citation>
    <scope>NUCLEOTIDE SEQUENCE [LARGE SCALE GENOMIC DNA]</scope>
    <source>
        <strain evidence="3">C7</strain>
    </source>
</reference>
<dbReference type="RefSeq" id="WP_097928959.1">
    <property type="nucleotide sequence ID" value="NZ_OCTN01000002.1"/>
</dbReference>
<name>A0A2C9CPC5_9RHOB</name>
<dbReference type="AlphaFoldDB" id="A0A2C9CPC5"/>
<feature type="region of interest" description="Disordered" evidence="1">
    <location>
        <begin position="46"/>
        <end position="78"/>
    </location>
</feature>
<proteinExistence type="predicted"/>
<evidence type="ECO:0000313" key="3">
    <source>
        <dbReference type="Proteomes" id="UP000220034"/>
    </source>
</evidence>
<evidence type="ECO:0000256" key="1">
    <source>
        <dbReference type="SAM" id="MobiDB-lite"/>
    </source>
</evidence>
<sequence length="78" mass="7938">MSKTKSYKVLRSCVAADGASIAKGGSVLLDAEQAVLWQQAGKIGASAPTSVPTLISEPVSPPVTTPAVKTDSKAPSRE</sequence>
<accession>A0A2C9CPC5</accession>
<evidence type="ECO:0000313" key="2">
    <source>
        <dbReference type="EMBL" id="SOH93371.1"/>
    </source>
</evidence>
<gene>
    <name evidence="2" type="ORF">SAMN06273572_10247</name>
</gene>
<keyword evidence="3" id="KW-1185">Reference proteome</keyword>
<dbReference type="EMBL" id="OCTN01000002">
    <property type="protein sequence ID" value="SOH93371.1"/>
    <property type="molecule type" value="Genomic_DNA"/>
</dbReference>
<organism evidence="2 3">
    <name type="scientific">Pontivivens marinum</name>
    <dbReference type="NCBI Taxonomy" id="1690039"/>
    <lineage>
        <taxon>Bacteria</taxon>
        <taxon>Pseudomonadati</taxon>
        <taxon>Pseudomonadota</taxon>
        <taxon>Alphaproteobacteria</taxon>
        <taxon>Rhodobacterales</taxon>
        <taxon>Paracoccaceae</taxon>
        <taxon>Pontivivens</taxon>
    </lineage>
</organism>